<reference evidence="6" key="1">
    <citation type="submission" date="2020-10" db="EMBL/GenBank/DDBJ databases">
        <authorList>
            <person name="Kikuchi T."/>
        </authorList>
    </citation>
    <scope>NUCLEOTIDE SEQUENCE</scope>
    <source>
        <strain evidence="6">NKZ352</strain>
    </source>
</reference>
<feature type="domain" description="BPTI/Kunitz inhibitor" evidence="5">
    <location>
        <begin position="800"/>
        <end position="850"/>
    </location>
</feature>
<feature type="region of interest" description="Disordered" evidence="4">
    <location>
        <begin position="1"/>
        <end position="26"/>
    </location>
</feature>
<protein>
    <recommendedName>
        <fullName evidence="5">BPTI/Kunitz inhibitor domain-containing protein</fullName>
    </recommendedName>
</protein>
<dbReference type="InterPro" id="IPR006150">
    <property type="entry name" value="Cys_repeat_1"/>
</dbReference>
<feature type="domain" description="BPTI/Kunitz inhibitor" evidence="5">
    <location>
        <begin position="451"/>
        <end position="501"/>
    </location>
</feature>
<dbReference type="SUPFAM" id="SSF57362">
    <property type="entry name" value="BPTI-like"/>
    <property type="match status" value="6"/>
</dbReference>
<dbReference type="InterPro" id="IPR020901">
    <property type="entry name" value="Prtase_inh_Kunz-CS"/>
</dbReference>
<dbReference type="Gene3D" id="4.10.410.10">
    <property type="entry name" value="Pancreatic trypsin inhibitor Kunitz domain"/>
    <property type="match status" value="6"/>
</dbReference>
<comment type="caution">
    <text evidence="6">The sequence shown here is derived from an EMBL/GenBank/DDBJ whole genome shotgun (WGS) entry which is preliminary data.</text>
</comment>
<evidence type="ECO:0000313" key="7">
    <source>
        <dbReference type="Proteomes" id="UP000835052"/>
    </source>
</evidence>
<evidence type="ECO:0000313" key="6">
    <source>
        <dbReference type="EMBL" id="CAD6193631.1"/>
    </source>
</evidence>
<feature type="domain" description="BPTI/Kunitz inhibitor" evidence="5">
    <location>
        <begin position="254"/>
        <end position="304"/>
    </location>
</feature>
<dbReference type="FunFam" id="4.10.410.10:FF:000044">
    <property type="entry name" value="Protein CBR-MLT-11"/>
    <property type="match status" value="1"/>
</dbReference>
<feature type="domain" description="BPTI/Kunitz inhibitor" evidence="5">
    <location>
        <begin position="518"/>
        <end position="568"/>
    </location>
</feature>
<dbReference type="GO" id="GO:0004867">
    <property type="term" value="F:serine-type endopeptidase inhibitor activity"/>
    <property type="evidence" value="ECO:0007669"/>
    <property type="project" value="UniProtKB-KW"/>
</dbReference>
<feature type="compositionally biased region" description="Low complexity" evidence="4">
    <location>
        <begin position="342"/>
        <end position="363"/>
    </location>
</feature>
<feature type="region of interest" description="Disordered" evidence="4">
    <location>
        <begin position="340"/>
        <end position="413"/>
    </location>
</feature>
<proteinExistence type="predicted"/>
<dbReference type="Proteomes" id="UP000835052">
    <property type="component" value="Unassembled WGS sequence"/>
</dbReference>
<keyword evidence="7" id="KW-1185">Reference proteome</keyword>
<dbReference type="EMBL" id="CAJGYM010000037">
    <property type="protein sequence ID" value="CAD6193631.1"/>
    <property type="molecule type" value="Genomic_DNA"/>
</dbReference>
<dbReference type="InterPro" id="IPR002223">
    <property type="entry name" value="Kunitz_BPTI"/>
</dbReference>
<gene>
    <name evidence="6" type="ORF">CAUJ_LOCUS9550</name>
</gene>
<evidence type="ECO:0000256" key="4">
    <source>
        <dbReference type="SAM" id="MobiDB-lite"/>
    </source>
</evidence>
<feature type="domain" description="BPTI/Kunitz inhibitor" evidence="5">
    <location>
        <begin position="579"/>
        <end position="629"/>
    </location>
</feature>
<dbReference type="PROSITE" id="PS50279">
    <property type="entry name" value="BPTI_KUNITZ_2"/>
    <property type="match status" value="6"/>
</dbReference>
<dbReference type="SMART" id="SM00131">
    <property type="entry name" value="KU"/>
    <property type="match status" value="6"/>
</dbReference>
<dbReference type="PRINTS" id="PR00759">
    <property type="entry name" value="BASICPTASE"/>
</dbReference>
<evidence type="ECO:0000256" key="3">
    <source>
        <dbReference type="ARBA" id="ARBA00023157"/>
    </source>
</evidence>
<dbReference type="FunFam" id="4.10.410.10:FF:000035">
    <property type="entry name" value="Protein CBR-MLT-11"/>
    <property type="match status" value="1"/>
</dbReference>
<dbReference type="PANTHER" id="PTHR10083:SF374">
    <property type="entry name" value="BPTI_KUNITZ INHIBITOR DOMAIN-CONTAINING PROTEIN"/>
    <property type="match status" value="1"/>
</dbReference>
<dbReference type="OrthoDB" id="4473401at2759"/>
<dbReference type="InterPro" id="IPR050098">
    <property type="entry name" value="TFPI/VKTCI-like"/>
</dbReference>
<evidence type="ECO:0000259" key="5">
    <source>
        <dbReference type="PROSITE" id="PS50279"/>
    </source>
</evidence>
<keyword evidence="2" id="KW-0722">Serine protease inhibitor</keyword>
<dbReference type="Pfam" id="PF00014">
    <property type="entry name" value="Kunitz_BPTI"/>
    <property type="match status" value="6"/>
</dbReference>
<dbReference type="PROSITE" id="PS00280">
    <property type="entry name" value="BPTI_KUNITZ_1"/>
    <property type="match status" value="4"/>
</dbReference>
<dbReference type="AlphaFoldDB" id="A0A8S1HH03"/>
<dbReference type="GO" id="GO:0005615">
    <property type="term" value="C:extracellular space"/>
    <property type="evidence" value="ECO:0007669"/>
    <property type="project" value="TreeGrafter"/>
</dbReference>
<feature type="domain" description="BPTI/Kunitz inhibitor" evidence="5">
    <location>
        <begin position="169"/>
        <end position="191"/>
    </location>
</feature>
<dbReference type="CDD" id="cd00109">
    <property type="entry name" value="Kunitz-type"/>
    <property type="match status" value="5"/>
</dbReference>
<dbReference type="PANTHER" id="PTHR10083">
    <property type="entry name" value="KUNITZ-TYPE PROTEASE INHIBITOR-RELATED"/>
    <property type="match status" value="1"/>
</dbReference>
<keyword evidence="3" id="KW-1015">Disulfide bond</keyword>
<feature type="compositionally biased region" description="Low complexity" evidence="4">
    <location>
        <begin position="371"/>
        <end position="405"/>
    </location>
</feature>
<dbReference type="SMART" id="SM00289">
    <property type="entry name" value="WR1"/>
    <property type="match status" value="1"/>
</dbReference>
<evidence type="ECO:0000256" key="1">
    <source>
        <dbReference type="ARBA" id="ARBA00022690"/>
    </source>
</evidence>
<accession>A0A8S1HH03</accession>
<keyword evidence="1" id="KW-0646">Protease inhibitor</keyword>
<sequence length="886" mass="97053">MSKPLLSLPPPLQQQRHPKRPQPLPQRLLQQPRMNLLLKKPNRKKKKQVKLLSNLRESREINHPPPLQLLREQNANVVVCMLRPRRFAVLSFQPARQLEILKEFSVNQTSSNVSALTVTASSCPTVALTMANDLTALVSIQSAPRSTVKECVGEASRGPCQSTLNRCLFDYSGCGGNGNNYESKESCESRCAPPPRGLPKCEIGEPLKTKIGVPVNCAKTDCPSGYKCNIVQQSSVCCQESSKDVGLQTVDDRCKLPKERGPCDKYELRFYYNPDLHECKYFFWGGCDGNTNNFEKAEDCEVACGVRKQGVSKTVEEHPGRGQQHVGFRTTQGIRITPHMLTTTPSTDNASTTASPEEATSTTVKEERRPTTTTTRRTSPTTTTSTTTAKTTTSAPRTTTRTRPSVPLPSRPRTAPVVAEDSEEEAQDVRVVVPNQVLIGGTEAPDSVNRCKHPKDSGNCRGQFVRWYFDDATQLCDVFTYTGCQGNGNNFASREECQAICAKPPSTAAPLPDFSNICNNDVDAGECNGVFQRFAFDTEAGDCRPFTYGGCGGNGNNFATIAECRQRCTKTPEVPPNACDTDIEVGECSGVFHRFAFDKNINDCRQFTYGGCGGNGNNFASMQECRNKCVNRICPEPPACDLLRCQLVNDRSGCPFCSCPPVRQPSPPASTACQPVQNCADPCIVISNRKGCEECVCPSPEVDNGVVPPSPLPTVHLPPPTQTTRVARPPATHVARPPASFEDVGPPSRPIAPPAATNAPPRQHAVPTVESFEEKPIELPVRPSLPNLPTLLSAQLEEKCMQAVEPGPCKNFADRWYFNSEDGTCHPFKYGGCAGNRNHFFTQKECEVHCARFLSQFFLFTMHARTAQVPVPKVLSLISFEVVNAL</sequence>
<name>A0A8S1HH03_9PELO</name>
<organism evidence="6 7">
    <name type="scientific">Caenorhabditis auriculariae</name>
    <dbReference type="NCBI Taxonomy" id="2777116"/>
    <lineage>
        <taxon>Eukaryota</taxon>
        <taxon>Metazoa</taxon>
        <taxon>Ecdysozoa</taxon>
        <taxon>Nematoda</taxon>
        <taxon>Chromadorea</taxon>
        <taxon>Rhabditida</taxon>
        <taxon>Rhabditina</taxon>
        <taxon>Rhabditomorpha</taxon>
        <taxon>Rhabditoidea</taxon>
        <taxon>Rhabditidae</taxon>
        <taxon>Peloderinae</taxon>
        <taxon>Caenorhabditis</taxon>
    </lineage>
</organism>
<feature type="region of interest" description="Disordered" evidence="4">
    <location>
        <begin position="714"/>
        <end position="766"/>
    </location>
</feature>
<evidence type="ECO:0000256" key="2">
    <source>
        <dbReference type="ARBA" id="ARBA00022900"/>
    </source>
</evidence>
<dbReference type="InterPro" id="IPR036880">
    <property type="entry name" value="Kunitz_BPTI_sf"/>
</dbReference>